<keyword evidence="2" id="KW-1185">Reference proteome</keyword>
<organism evidence="1 2">
    <name type="scientific">Streptomyces citrinus</name>
    <dbReference type="NCBI Taxonomy" id="3118173"/>
    <lineage>
        <taxon>Bacteria</taxon>
        <taxon>Bacillati</taxon>
        <taxon>Actinomycetota</taxon>
        <taxon>Actinomycetes</taxon>
        <taxon>Kitasatosporales</taxon>
        <taxon>Streptomycetaceae</taxon>
        <taxon>Streptomyces</taxon>
    </lineage>
</organism>
<evidence type="ECO:0000313" key="2">
    <source>
        <dbReference type="Proteomes" id="UP001432251"/>
    </source>
</evidence>
<gene>
    <name evidence="1" type="ORF">V2W30_20965</name>
</gene>
<dbReference type="EMBL" id="CP146022">
    <property type="protein sequence ID" value="WWQ65547.1"/>
    <property type="molecule type" value="Genomic_DNA"/>
</dbReference>
<dbReference type="Proteomes" id="UP001432251">
    <property type="component" value="Chromosome"/>
</dbReference>
<proteinExistence type="predicted"/>
<sequence length="171" mass="18690">MPSHTIDEVYTEVAAIKKKLEDKGTGASKEYIDQKFKEAKEEPTQAENWAKSLGFGLDELVKSFKDFKGSSVVAWSALGAVITGFIVSNFVDTDKSKAKVMDKMGLAHGETGLPRRKKTLEARATANRLPPVPVTSVDPERLKSMRKASIELARSLHDLTSDVSRAARAIA</sequence>
<protein>
    <submittedName>
        <fullName evidence="1">Uncharacterized protein</fullName>
    </submittedName>
</protein>
<accession>A0ACD5AEC1</accession>
<reference evidence="1" key="1">
    <citation type="journal article" date="2025" name="Int. J. Syst. Evol. Microbiol.">
        <title>Streptomyces citrinus sp. nov., with yellow diffusible pigment.</title>
        <authorList>
            <person name="He Y."/>
            <person name="Yang E."/>
            <person name="Xu J."/>
            <person name="Sun Y."/>
            <person name="Sun L."/>
        </authorList>
    </citation>
    <scope>NUCLEOTIDE SEQUENCE</scope>
    <source>
        <strain evidence="1">Q6</strain>
    </source>
</reference>
<name>A0ACD5AEC1_9ACTN</name>
<evidence type="ECO:0000313" key="1">
    <source>
        <dbReference type="EMBL" id="WWQ65547.1"/>
    </source>
</evidence>